<name>A0AAD7TS58_9APHY</name>
<feature type="coiled-coil region" evidence="1">
    <location>
        <begin position="30"/>
        <end position="71"/>
    </location>
</feature>
<dbReference type="AlphaFoldDB" id="A0AAD7TS58"/>
<organism evidence="2 3">
    <name type="scientific">Trametes cubensis</name>
    <dbReference type="NCBI Taxonomy" id="1111947"/>
    <lineage>
        <taxon>Eukaryota</taxon>
        <taxon>Fungi</taxon>
        <taxon>Dikarya</taxon>
        <taxon>Basidiomycota</taxon>
        <taxon>Agaricomycotina</taxon>
        <taxon>Agaricomycetes</taxon>
        <taxon>Polyporales</taxon>
        <taxon>Polyporaceae</taxon>
        <taxon>Trametes</taxon>
    </lineage>
</organism>
<dbReference type="Proteomes" id="UP001215151">
    <property type="component" value="Unassembled WGS sequence"/>
</dbReference>
<dbReference type="EMBL" id="JAPEVG010000162">
    <property type="protein sequence ID" value="KAJ8475323.1"/>
    <property type="molecule type" value="Genomic_DNA"/>
</dbReference>
<gene>
    <name evidence="2" type="ORF">ONZ51_g6628</name>
</gene>
<proteinExistence type="predicted"/>
<keyword evidence="1" id="KW-0175">Coiled coil</keyword>
<sequence>MPPSSAISLTQVFWGIGILLTTITYANAVTRKLREQNTQLRKEVERGKAEQDKLTKEVVAERERSAKLEEEKLAETMFWSRVDRLAREELSKREQALRQKDAELVAQREQIRDLQNNLRRTRSLRQAPPSAGAPAPNGHPIFPESTVVAPPDVRSTIAAFDEVILHMVRTLNLEISEVATQVTNSFHVVEAPEPDRAALAFERAREAMGPVMAELLESIQHQDDPILIDIALKTDMVGFAAEIVSAWDFQHQSKSVFTEVYKQMLRSEPHLVAGQWRSYAQKYSKQRLYNGRDLASGFSLQLAERIADLLTVAGASTTTEAIIVAYSPHLETITRTALELQRIIGEEVISCDYEVLVVHFDEIFDAEQMEDIYGGEVPMAGPPGMVPRVLSTADLGLRRVEKVPGSAEGEVAATMLLKPKVVLDTIVYELGLVEDEEPSPLVEETAT</sequence>
<protein>
    <submittedName>
        <fullName evidence="2">Uncharacterized protein</fullName>
    </submittedName>
</protein>
<keyword evidence="3" id="KW-1185">Reference proteome</keyword>
<evidence type="ECO:0000313" key="3">
    <source>
        <dbReference type="Proteomes" id="UP001215151"/>
    </source>
</evidence>
<comment type="caution">
    <text evidence="2">The sequence shown here is derived from an EMBL/GenBank/DDBJ whole genome shotgun (WGS) entry which is preliminary data.</text>
</comment>
<evidence type="ECO:0000313" key="2">
    <source>
        <dbReference type="EMBL" id="KAJ8475323.1"/>
    </source>
</evidence>
<evidence type="ECO:0000256" key="1">
    <source>
        <dbReference type="SAM" id="Coils"/>
    </source>
</evidence>
<reference evidence="2" key="1">
    <citation type="submission" date="2022-11" db="EMBL/GenBank/DDBJ databases">
        <title>Genome Sequence of Cubamyces cubensis.</title>
        <authorList>
            <person name="Buettner E."/>
        </authorList>
    </citation>
    <scope>NUCLEOTIDE SEQUENCE</scope>
    <source>
        <strain evidence="2">MPL-01</strain>
    </source>
</reference>
<accession>A0AAD7TS58</accession>
<feature type="coiled-coil region" evidence="1">
    <location>
        <begin position="97"/>
        <end position="124"/>
    </location>
</feature>